<reference evidence="1" key="1">
    <citation type="journal article" date="2021" name="Proc. Natl. Acad. Sci. U.S.A.">
        <title>A Catalog of Tens of Thousands of Viruses from Human Metagenomes Reveals Hidden Associations with Chronic Diseases.</title>
        <authorList>
            <person name="Tisza M.J."/>
            <person name="Buck C.B."/>
        </authorList>
    </citation>
    <scope>NUCLEOTIDE SEQUENCE</scope>
    <source>
        <strain evidence="1">Ctaix4</strain>
    </source>
</reference>
<evidence type="ECO:0000313" key="1">
    <source>
        <dbReference type="EMBL" id="DAF46196.1"/>
    </source>
</evidence>
<protein>
    <submittedName>
        <fullName evidence="1">DNA-directed RNA polymerase II subunit</fullName>
    </submittedName>
</protein>
<accession>A0A8S5S576</accession>
<organism evidence="1">
    <name type="scientific">Caudovirales sp. ctaix4</name>
    <dbReference type="NCBI Taxonomy" id="2827635"/>
    <lineage>
        <taxon>Viruses</taxon>
        <taxon>Duplodnaviria</taxon>
        <taxon>Heunggongvirae</taxon>
        <taxon>Uroviricota</taxon>
        <taxon>Caudoviricetes</taxon>
    </lineage>
</organism>
<name>A0A8S5S576_9CAUD</name>
<proteinExistence type="predicted"/>
<keyword evidence="1" id="KW-0804">Transcription</keyword>
<dbReference type="GO" id="GO:0000428">
    <property type="term" value="C:DNA-directed RNA polymerase complex"/>
    <property type="evidence" value="ECO:0007669"/>
    <property type="project" value="UniProtKB-KW"/>
</dbReference>
<keyword evidence="1" id="KW-0240">DNA-directed RNA polymerase</keyword>
<dbReference type="EMBL" id="BK032533">
    <property type="protein sequence ID" value="DAF46196.1"/>
    <property type="molecule type" value="Genomic_DNA"/>
</dbReference>
<sequence>MFCRHKNLITGRSCSKSGMVRMSGDDVYTVCMDCGTIIREIHTEFKGGTK</sequence>